<name>A0ACB8YY92_CICIN</name>
<accession>A0ACB8YY92</accession>
<organism evidence="1 2">
    <name type="scientific">Cichorium intybus</name>
    <name type="common">Chicory</name>
    <dbReference type="NCBI Taxonomy" id="13427"/>
    <lineage>
        <taxon>Eukaryota</taxon>
        <taxon>Viridiplantae</taxon>
        <taxon>Streptophyta</taxon>
        <taxon>Embryophyta</taxon>
        <taxon>Tracheophyta</taxon>
        <taxon>Spermatophyta</taxon>
        <taxon>Magnoliopsida</taxon>
        <taxon>eudicotyledons</taxon>
        <taxon>Gunneridae</taxon>
        <taxon>Pentapetalae</taxon>
        <taxon>asterids</taxon>
        <taxon>campanulids</taxon>
        <taxon>Asterales</taxon>
        <taxon>Asteraceae</taxon>
        <taxon>Cichorioideae</taxon>
        <taxon>Cichorieae</taxon>
        <taxon>Cichoriinae</taxon>
        <taxon>Cichorium</taxon>
    </lineage>
</organism>
<reference evidence="1 2" key="2">
    <citation type="journal article" date="2022" name="Mol. Ecol. Resour.">
        <title>The genomes of chicory, endive, great burdock and yacon provide insights into Asteraceae paleo-polyploidization history and plant inulin production.</title>
        <authorList>
            <person name="Fan W."/>
            <person name="Wang S."/>
            <person name="Wang H."/>
            <person name="Wang A."/>
            <person name="Jiang F."/>
            <person name="Liu H."/>
            <person name="Zhao H."/>
            <person name="Xu D."/>
            <person name="Zhang Y."/>
        </authorList>
    </citation>
    <scope>NUCLEOTIDE SEQUENCE [LARGE SCALE GENOMIC DNA]</scope>
    <source>
        <strain evidence="2">cv. Punajuju</strain>
        <tissue evidence="1">Leaves</tissue>
    </source>
</reference>
<dbReference type="Proteomes" id="UP001055811">
    <property type="component" value="Linkage Group LG09"/>
</dbReference>
<protein>
    <submittedName>
        <fullName evidence="1">Uncharacterized protein</fullName>
    </submittedName>
</protein>
<sequence length="281" mass="31206">MIQSTLGALFETCSFDYVYLEAVVSIRKQEGIKGYWKGNLAQVLRILPYSAVQQFAYESYKKLYAGKDGELSVSGRLAADASAGMTSTFVIGEDIEKRVPMCRGVSGYGAELSPVDITKKNCEALSIAKTNPQKITLHSNRTACFLKLHHFKKKCKGEFERIEASSDSKKGVRVWKKHYSNLLSLQDRIPLGMGVVSVSSSAARTLFGLSFQGSKDTQEHYWLGAVHVKDVAEPQVVLFETPTASDRYLCTNGIFQFGDFAQRVSKLFPDLGVHSETMFKL</sequence>
<evidence type="ECO:0000313" key="1">
    <source>
        <dbReference type="EMBL" id="KAI3690482.1"/>
    </source>
</evidence>
<evidence type="ECO:0000313" key="2">
    <source>
        <dbReference type="Proteomes" id="UP001055811"/>
    </source>
</evidence>
<comment type="caution">
    <text evidence="1">The sequence shown here is derived from an EMBL/GenBank/DDBJ whole genome shotgun (WGS) entry which is preliminary data.</text>
</comment>
<dbReference type="EMBL" id="CM042017">
    <property type="protein sequence ID" value="KAI3690482.1"/>
    <property type="molecule type" value="Genomic_DNA"/>
</dbReference>
<gene>
    <name evidence="1" type="ORF">L2E82_48519</name>
</gene>
<reference evidence="2" key="1">
    <citation type="journal article" date="2022" name="Mol. Ecol. Resour.">
        <title>The genomes of chicory, endive, great burdock and yacon provide insights into Asteraceae palaeo-polyploidization history and plant inulin production.</title>
        <authorList>
            <person name="Fan W."/>
            <person name="Wang S."/>
            <person name="Wang H."/>
            <person name="Wang A."/>
            <person name="Jiang F."/>
            <person name="Liu H."/>
            <person name="Zhao H."/>
            <person name="Xu D."/>
            <person name="Zhang Y."/>
        </authorList>
    </citation>
    <scope>NUCLEOTIDE SEQUENCE [LARGE SCALE GENOMIC DNA]</scope>
    <source>
        <strain evidence="2">cv. Punajuju</strain>
    </source>
</reference>
<proteinExistence type="predicted"/>
<keyword evidence="2" id="KW-1185">Reference proteome</keyword>